<keyword evidence="6" id="KW-1185">Reference proteome</keyword>
<keyword evidence="3" id="KW-0378">Hydrolase</keyword>
<evidence type="ECO:0000256" key="1">
    <source>
        <dbReference type="ARBA" id="ARBA00010088"/>
    </source>
</evidence>
<keyword evidence="2" id="KW-0058">Aromatic hydrocarbons catabolism</keyword>
<name>A0AAD5W274_9AGAR</name>
<dbReference type="InterPro" id="IPR000639">
    <property type="entry name" value="Epox_hydrolase-like"/>
</dbReference>
<dbReference type="CDD" id="cd11296">
    <property type="entry name" value="O-FucT_like"/>
    <property type="match status" value="1"/>
</dbReference>
<evidence type="ECO:0000256" key="3">
    <source>
        <dbReference type="ARBA" id="ARBA00022801"/>
    </source>
</evidence>
<comment type="similarity">
    <text evidence="1">Belongs to the peptidase S33 family.</text>
</comment>
<dbReference type="GO" id="GO:0097176">
    <property type="term" value="P:epoxide metabolic process"/>
    <property type="evidence" value="ECO:0007669"/>
    <property type="project" value="TreeGrafter"/>
</dbReference>
<reference evidence="5" key="1">
    <citation type="submission" date="2022-07" db="EMBL/GenBank/DDBJ databases">
        <title>Genome Sequence of Leucocoprinus birnbaumii.</title>
        <authorList>
            <person name="Buettner E."/>
        </authorList>
    </citation>
    <scope>NUCLEOTIDE SEQUENCE</scope>
    <source>
        <strain evidence="5">VT141</strain>
    </source>
</reference>
<evidence type="ECO:0000313" key="6">
    <source>
        <dbReference type="Proteomes" id="UP001213000"/>
    </source>
</evidence>
<evidence type="ECO:0000256" key="2">
    <source>
        <dbReference type="ARBA" id="ARBA00022797"/>
    </source>
</evidence>
<dbReference type="PANTHER" id="PTHR21661:SF35">
    <property type="entry name" value="EPOXIDE HYDROLASE"/>
    <property type="match status" value="1"/>
</dbReference>
<dbReference type="GO" id="GO:0004301">
    <property type="term" value="F:epoxide hydrolase activity"/>
    <property type="evidence" value="ECO:0007669"/>
    <property type="project" value="TreeGrafter"/>
</dbReference>
<dbReference type="Proteomes" id="UP001213000">
    <property type="component" value="Unassembled WGS sequence"/>
</dbReference>
<accession>A0AAD5W274</accession>
<dbReference type="InterPro" id="IPR029058">
    <property type="entry name" value="AB_hydrolase_fold"/>
</dbReference>
<gene>
    <name evidence="5" type="ORF">NP233_g813</name>
</gene>
<dbReference type="AlphaFoldDB" id="A0AAD5W274"/>
<dbReference type="Pfam" id="PF06441">
    <property type="entry name" value="EHN"/>
    <property type="match status" value="1"/>
</dbReference>
<feature type="domain" description="Epoxide hydrolase N-terminal" evidence="4">
    <location>
        <begin position="6"/>
        <end position="115"/>
    </location>
</feature>
<evidence type="ECO:0000313" key="5">
    <source>
        <dbReference type="EMBL" id="KAJ3575873.1"/>
    </source>
</evidence>
<dbReference type="PRINTS" id="PR00412">
    <property type="entry name" value="EPOXHYDRLASE"/>
</dbReference>
<comment type="caution">
    <text evidence="5">The sequence shown here is derived from an EMBL/GenBank/DDBJ whole genome shotgun (WGS) entry which is preliminary data.</text>
</comment>
<proteinExistence type="inferred from homology"/>
<protein>
    <recommendedName>
        <fullName evidence="4">Epoxide hydrolase N-terminal domain-containing protein</fullName>
    </recommendedName>
</protein>
<dbReference type="Gene3D" id="3.40.50.11350">
    <property type="match status" value="1"/>
</dbReference>
<sequence length="889" mass="101998">MATEVPFRISVSNEEIDFLKKKLNLTRLPDEIEDAGRDYGAPLQDIQRLTAYWKDRYDWRKHETQLNEEMPQFTRDIEVENFGTLNIHYVHKKSPIAPAIPLLFVHGWPGSFLEVRRILPLLVEESSDHPSFHVVALSLPGYGFSEAPRKRGFSIEQYAEVFHKLMLALGYDEYVTQGGDWGAVITQTIAAKYGGKHSKAWHTNMPIAEPPHYWNRPLLFLQSLIWGLTPDEKAGLGRTKRVRSEGLGYVEEQSTQPQTLGYSLADSPVGLLGWIYEKLLDWTDDYPWTDDEVLTWISIYWFSRPGPAASIRIYYEFRKSGGKFGNLLYYRDLGSEDDMLFLNLNTKAGVILQHMNALKSLSTISEKCSAREDLPLASLLGMMVHWQDPPAGEMKWCTPTQSVSYHISRPKKLLLVSVVIALLLPLLLHLSFRYPKPLTFKLIPSNEVDTNTDYPPSYGRLRSWEGSLPQHNLSLPYPEGRNGRFVRFSVQIQQLGWNNCLNEILMNSYLAYKSKRAYVFQDYVWKREYYPWPEEKRRTLPPRTPLNALIAGPTAGGPWGEGDDAPRSVTEEYYDIVCPESERRIINTRDVKPGIVSESGKTTFYTWQKLLLEASERCIEVQPALPSEDAYSQIFDLWLWGTDRILDMWEEFRDSPVSQLLETSPIVNAAVARNEYLFVPRSGPKLNPYDRMLAIHIRRGDFKEACLDLATWNATFYSWNLLPFLPDNFIRPPGGSWGKNTDEDVAFYMERCLPDFDGIVKKIADSRNAYVNARRSGERRNLDTLYILTNDDSEWLHQLKDALRGEGWSLIVTSKDLILHAEGVDTNMAVDMDIARRAAVFIGNGVGDLGPRTARPVRQLINTQWSSFTSNIVHRRLVDGKEPISIRFY</sequence>
<dbReference type="PANTHER" id="PTHR21661">
    <property type="entry name" value="EPOXIDE HYDROLASE 1-RELATED"/>
    <property type="match status" value="1"/>
</dbReference>
<dbReference type="Gene3D" id="3.40.50.1820">
    <property type="entry name" value="alpha/beta hydrolase"/>
    <property type="match status" value="1"/>
</dbReference>
<evidence type="ECO:0000259" key="4">
    <source>
        <dbReference type="Pfam" id="PF06441"/>
    </source>
</evidence>
<organism evidence="5 6">
    <name type="scientific">Leucocoprinus birnbaumii</name>
    <dbReference type="NCBI Taxonomy" id="56174"/>
    <lineage>
        <taxon>Eukaryota</taxon>
        <taxon>Fungi</taxon>
        <taxon>Dikarya</taxon>
        <taxon>Basidiomycota</taxon>
        <taxon>Agaricomycotina</taxon>
        <taxon>Agaricomycetes</taxon>
        <taxon>Agaricomycetidae</taxon>
        <taxon>Agaricales</taxon>
        <taxon>Agaricineae</taxon>
        <taxon>Agaricaceae</taxon>
        <taxon>Leucocoprinus</taxon>
    </lineage>
</organism>
<dbReference type="SUPFAM" id="SSF53474">
    <property type="entry name" value="alpha/beta-Hydrolases"/>
    <property type="match status" value="1"/>
</dbReference>
<dbReference type="InterPro" id="IPR010497">
    <property type="entry name" value="Epoxide_hydro_N"/>
</dbReference>
<dbReference type="EMBL" id="JANIEX010000025">
    <property type="protein sequence ID" value="KAJ3575873.1"/>
    <property type="molecule type" value="Genomic_DNA"/>
</dbReference>